<evidence type="ECO:0000313" key="1">
    <source>
        <dbReference type="EMBL" id="CAB3221857.1"/>
    </source>
</evidence>
<reference evidence="1 2" key="1">
    <citation type="submission" date="2020-04" db="EMBL/GenBank/DDBJ databases">
        <authorList>
            <person name="Wallbank WR R."/>
            <person name="Pardo Diaz C."/>
            <person name="Kozak K."/>
            <person name="Martin S."/>
            <person name="Jiggins C."/>
            <person name="Moest M."/>
            <person name="Warren A I."/>
            <person name="Byers J.R.P. K."/>
            <person name="Montejo-Kovacevich G."/>
            <person name="Yen C E."/>
        </authorList>
    </citation>
    <scope>NUCLEOTIDE SEQUENCE [LARGE SCALE GENOMIC DNA]</scope>
</reference>
<dbReference type="Proteomes" id="UP000494256">
    <property type="component" value="Unassembled WGS sequence"/>
</dbReference>
<accession>A0A8S0YTP0</accession>
<evidence type="ECO:0000313" key="2">
    <source>
        <dbReference type="Proteomes" id="UP000494256"/>
    </source>
</evidence>
<organism evidence="1 2">
    <name type="scientific">Arctia plantaginis</name>
    <name type="common">Wood tiger moth</name>
    <name type="synonym">Phalaena plantaginis</name>
    <dbReference type="NCBI Taxonomy" id="874455"/>
    <lineage>
        <taxon>Eukaryota</taxon>
        <taxon>Metazoa</taxon>
        <taxon>Ecdysozoa</taxon>
        <taxon>Arthropoda</taxon>
        <taxon>Hexapoda</taxon>
        <taxon>Insecta</taxon>
        <taxon>Pterygota</taxon>
        <taxon>Neoptera</taxon>
        <taxon>Endopterygota</taxon>
        <taxon>Lepidoptera</taxon>
        <taxon>Glossata</taxon>
        <taxon>Ditrysia</taxon>
        <taxon>Noctuoidea</taxon>
        <taxon>Erebidae</taxon>
        <taxon>Arctiinae</taxon>
        <taxon>Arctia</taxon>
    </lineage>
</organism>
<dbReference type="AlphaFoldDB" id="A0A8S0YTP0"/>
<name>A0A8S0YTP0_ARCPL</name>
<protein>
    <submittedName>
        <fullName evidence="1">Uncharacterized protein</fullName>
    </submittedName>
</protein>
<dbReference type="OrthoDB" id="412981at2759"/>
<proteinExistence type="predicted"/>
<sequence length="84" mass="8946">MNNLKSFFSSVDMTDNDAILNVVDGLTRNLNSDAVGGCETARTAGGAGEACVPLRCNDGERAVLSSYVALMRQCAQLAEKLYNK</sequence>
<dbReference type="EMBL" id="CADEBD010000051">
    <property type="protein sequence ID" value="CAB3221857.1"/>
    <property type="molecule type" value="Genomic_DNA"/>
</dbReference>
<gene>
    <name evidence="1" type="ORF">APLA_LOCUS1022</name>
</gene>
<comment type="caution">
    <text evidence="1">The sequence shown here is derived from an EMBL/GenBank/DDBJ whole genome shotgun (WGS) entry which is preliminary data.</text>
</comment>